<accession>A0A084EJ36</accession>
<dbReference type="RefSeq" id="WP_036432297.1">
    <property type="nucleotide sequence ID" value="NZ_JFDO01000027.1"/>
</dbReference>
<protein>
    <recommendedName>
        <fullName evidence="3">PARCEL domain-containing protein</fullName>
    </recommendedName>
</protein>
<proteinExistence type="predicted"/>
<dbReference type="Pfam" id="PF03382">
    <property type="entry name" value="DUF285"/>
    <property type="match status" value="1"/>
</dbReference>
<dbReference type="EMBL" id="JFDO01000027">
    <property type="protein sequence ID" value="KEZ17978.1"/>
    <property type="molecule type" value="Genomic_DNA"/>
</dbReference>
<comment type="caution">
    <text evidence="1">The sequence shown here is derived from an EMBL/GenBank/DDBJ whole genome shotgun (WGS) entry which is preliminary data.</text>
</comment>
<dbReference type="InterPro" id="IPR011889">
    <property type="entry name" value="Liste_lipo_26"/>
</dbReference>
<name>A0A084EJ36_MYCCA</name>
<dbReference type="InterPro" id="IPR005046">
    <property type="entry name" value="DUF285"/>
</dbReference>
<evidence type="ECO:0000313" key="2">
    <source>
        <dbReference type="Proteomes" id="UP000028533"/>
    </source>
</evidence>
<sequence length="182" mass="21526">MFENWVIIQDQIYNVDQTECLQIGYFLDKKTNKVQIIEFLPTTKKVPSVLPKEITSLSFAFSGNKNEFIDGIQYWDTSNITDMNHMFYWCADFNQDISSWNTSNVKNMQSMFSWASSFNQNISNWDTSNVLNMKNMFYTAEKFNQDLSTWDVSNVKREYQNIGFVNPNWNPEHRPKFNKVIS</sequence>
<gene>
    <name evidence="1" type="ORF">MCAPa_7000</name>
</gene>
<dbReference type="Proteomes" id="UP000028533">
    <property type="component" value="Unassembled WGS sequence"/>
</dbReference>
<organism evidence="1 2">
    <name type="scientific">Mycoplasma capricolum subsp. capricolum 14232</name>
    <dbReference type="NCBI Taxonomy" id="1188238"/>
    <lineage>
        <taxon>Bacteria</taxon>
        <taxon>Bacillati</taxon>
        <taxon>Mycoplasmatota</taxon>
        <taxon>Mollicutes</taxon>
        <taxon>Mycoplasmataceae</taxon>
        <taxon>Mycoplasma</taxon>
    </lineage>
</organism>
<reference evidence="1 2" key="1">
    <citation type="submission" date="2014-02" db="EMBL/GenBank/DDBJ databases">
        <title>Genome sequence of Mycoplasma capricolum subsp. capricolum strain 14232.</title>
        <authorList>
            <person name="Sirand-Pugnet P."/>
            <person name="Breton M."/>
            <person name="Dordet-Frisoni E."/>
            <person name="Baranowski E."/>
            <person name="Barre A."/>
            <person name="Couture C."/>
            <person name="Dupuy V."/>
            <person name="Gaurivaud P."/>
            <person name="Jacob D."/>
            <person name="Lemaitre C."/>
            <person name="Manso-Silvan L."/>
            <person name="Nikolski M."/>
            <person name="Nouvel L.-X."/>
            <person name="Poumarat F."/>
            <person name="Tardy F."/>
            <person name="Thebault P."/>
            <person name="Theil S."/>
            <person name="Citti C."/>
            <person name="Thiaucourt F."/>
            <person name="Blanchard A."/>
        </authorList>
    </citation>
    <scope>NUCLEOTIDE SEQUENCE [LARGE SCALE GENOMIC DNA]</scope>
    <source>
        <strain evidence="1 2">14232</strain>
    </source>
</reference>
<dbReference type="NCBIfam" id="TIGR02167">
    <property type="entry name" value="Liste_lipo_26"/>
    <property type="match status" value="2"/>
</dbReference>
<evidence type="ECO:0000313" key="1">
    <source>
        <dbReference type="EMBL" id="KEZ17978.1"/>
    </source>
</evidence>
<dbReference type="AlphaFoldDB" id="A0A084EJ36"/>
<evidence type="ECO:0008006" key="3">
    <source>
        <dbReference type="Google" id="ProtNLM"/>
    </source>
</evidence>